<gene>
    <name evidence="1" type="ORF">FD01_GL001880</name>
</gene>
<evidence type="ECO:0000313" key="1">
    <source>
        <dbReference type="EMBL" id="KRL42560.1"/>
    </source>
</evidence>
<comment type="caution">
    <text evidence="1">The sequence shown here is derived from an EMBL/GenBank/DDBJ whole genome shotgun (WGS) entry which is preliminary data.</text>
</comment>
<dbReference type="AlphaFoldDB" id="A0A0R1QCX5"/>
<protein>
    <recommendedName>
        <fullName evidence="3">Phage protein</fullName>
    </recommendedName>
</protein>
<dbReference type="Proteomes" id="UP000051790">
    <property type="component" value="Unassembled WGS sequence"/>
</dbReference>
<proteinExistence type="predicted"/>
<evidence type="ECO:0000313" key="2">
    <source>
        <dbReference type="Proteomes" id="UP000051790"/>
    </source>
</evidence>
<accession>A0A0R1QCX5</accession>
<evidence type="ECO:0008006" key="3">
    <source>
        <dbReference type="Google" id="ProtNLM"/>
    </source>
</evidence>
<reference evidence="1 2" key="1">
    <citation type="journal article" date="2015" name="Genome Announc.">
        <title>Expanding the biotechnology potential of lactobacilli through comparative genomics of 213 strains and associated genera.</title>
        <authorList>
            <person name="Sun Z."/>
            <person name="Harris H.M."/>
            <person name="McCann A."/>
            <person name="Guo C."/>
            <person name="Argimon S."/>
            <person name="Zhang W."/>
            <person name="Yang X."/>
            <person name="Jeffery I.B."/>
            <person name="Cooney J.C."/>
            <person name="Kagawa T.F."/>
            <person name="Liu W."/>
            <person name="Song Y."/>
            <person name="Salvetti E."/>
            <person name="Wrobel A."/>
            <person name="Rasinkangas P."/>
            <person name="Parkhill J."/>
            <person name="Rea M.C."/>
            <person name="O'Sullivan O."/>
            <person name="Ritari J."/>
            <person name="Douillard F.P."/>
            <person name="Paul Ross R."/>
            <person name="Yang R."/>
            <person name="Briner A.E."/>
            <person name="Felis G.E."/>
            <person name="de Vos W.M."/>
            <person name="Barrangou R."/>
            <person name="Klaenhammer T.R."/>
            <person name="Caufield P.W."/>
            <person name="Cui Y."/>
            <person name="Zhang H."/>
            <person name="O'Toole P.W."/>
        </authorList>
    </citation>
    <scope>NUCLEOTIDE SEQUENCE [LARGE SCALE GENOMIC DNA]</scope>
    <source>
        <strain evidence="1 2">DSM 13343</strain>
    </source>
</reference>
<sequence length="80" mass="9383">MSLNDEGLTLEQLDKNVKQRLAQDHFHNIIEAIQWASYNGRREITVHDWTPDECQMLVEIGLDVDDVGDGLWIHWPEQQK</sequence>
<dbReference type="EMBL" id="AZEU01000226">
    <property type="protein sequence ID" value="KRL42560.1"/>
    <property type="molecule type" value="Genomic_DNA"/>
</dbReference>
<name>A0A0R1QCX5_9LACO</name>
<dbReference type="RefSeq" id="WP_054717039.1">
    <property type="nucleotide sequence ID" value="NZ_AZEU01000226.1"/>
</dbReference>
<organism evidence="1 2">
    <name type="scientific">Lacticaseibacillus manihotivorans DSM 13343 = JCM 12514</name>
    <dbReference type="NCBI Taxonomy" id="1423769"/>
    <lineage>
        <taxon>Bacteria</taxon>
        <taxon>Bacillati</taxon>
        <taxon>Bacillota</taxon>
        <taxon>Bacilli</taxon>
        <taxon>Lactobacillales</taxon>
        <taxon>Lactobacillaceae</taxon>
        <taxon>Lacticaseibacillus</taxon>
    </lineage>
</organism>
<dbReference type="PATRIC" id="fig|1423769.4.peg.2019"/>
<keyword evidence="2" id="KW-1185">Reference proteome</keyword>